<feature type="domain" description="Aminoglycoside phosphotransferase" evidence="2">
    <location>
        <begin position="72"/>
        <end position="266"/>
    </location>
</feature>
<dbReference type="InterPro" id="IPR002575">
    <property type="entry name" value="Aminoglycoside_PTrfase"/>
</dbReference>
<protein>
    <recommendedName>
        <fullName evidence="2">Aminoglycoside phosphotransferase domain-containing protein</fullName>
    </recommendedName>
</protein>
<keyword evidence="4" id="KW-1185">Reference proteome</keyword>
<feature type="compositionally biased region" description="Basic and acidic residues" evidence="1">
    <location>
        <begin position="8"/>
        <end position="22"/>
    </location>
</feature>
<dbReference type="Gene3D" id="3.90.1200.10">
    <property type="match status" value="1"/>
</dbReference>
<evidence type="ECO:0000313" key="4">
    <source>
        <dbReference type="Proteomes" id="UP001430848"/>
    </source>
</evidence>
<accession>A0ABR1PFC9</accession>
<gene>
    <name evidence="3" type="ORF">SLS63_003920</name>
</gene>
<name>A0ABR1PFC9_DIAER</name>
<feature type="region of interest" description="Disordered" evidence="1">
    <location>
        <begin position="1"/>
        <end position="22"/>
    </location>
</feature>
<dbReference type="InterPro" id="IPR011009">
    <property type="entry name" value="Kinase-like_dom_sf"/>
</dbReference>
<dbReference type="SUPFAM" id="SSF56112">
    <property type="entry name" value="Protein kinase-like (PK-like)"/>
    <property type="match status" value="1"/>
</dbReference>
<evidence type="ECO:0000313" key="3">
    <source>
        <dbReference type="EMBL" id="KAK7735450.1"/>
    </source>
</evidence>
<dbReference type="InterPro" id="IPR051678">
    <property type="entry name" value="AGP_Transferase"/>
</dbReference>
<evidence type="ECO:0000259" key="2">
    <source>
        <dbReference type="Pfam" id="PF01636"/>
    </source>
</evidence>
<dbReference type="Proteomes" id="UP001430848">
    <property type="component" value="Unassembled WGS sequence"/>
</dbReference>
<reference evidence="3 4" key="1">
    <citation type="submission" date="2024-02" db="EMBL/GenBank/DDBJ databases">
        <title>De novo assembly and annotation of 12 fungi associated with fruit tree decline syndrome in Ontario, Canada.</title>
        <authorList>
            <person name="Sulman M."/>
            <person name="Ellouze W."/>
            <person name="Ilyukhin E."/>
        </authorList>
    </citation>
    <scope>NUCLEOTIDE SEQUENCE [LARGE SCALE GENOMIC DNA]</scope>
    <source>
        <strain evidence="3 4">M169</strain>
    </source>
</reference>
<dbReference type="PANTHER" id="PTHR21310:SF15">
    <property type="entry name" value="AMINOGLYCOSIDE PHOSPHOTRANSFERASE DOMAIN-CONTAINING PROTEIN"/>
    <property type="match status" value="1"/>
</dbReference>
<dbReference type="Pfam" id="PF01636">
    <property type="entry name" value="APH"/>
    <property type="match status" value="1"/>
</dbReference>
<comment type="caution">
    <text evidence="3">The sequence shown here is derived from an EMBL/GenBank/DDBJ whole genome shotgun (WGS) entry which is preliminary data.</text>
</comment>
<dbReference type="PANTHER" id="PTHR21310">
    <property type="entry name" value="AMINOGLYCOSIDE PHOSPHOTRANSFERASE-RELATED-RELATED"/>
    <property type="match status" value="1"/>
</dbReference>
<sequence>MALHSRLSKIEMDDSKENQNTEHEELKQLKRLIRTADPASHDESHQFYGDRVLKHDTPAGEKIAIKFKRSHADFEDDGIQTEADMMHYAATHGVLAPKVRAVYDIHTVSSTRPSASAMVSDRLPGDRLSEVWADLSDEGRSGIVAQLREQISNMRSCTQSYIGRINNRSTCDVYERMPGKVCGPFVDEEHFDQWCLARVPDGLFGLTRKKWTRWLEKERQRPFRKFVLTHGDLSPRNIIVDGGVVTGIVDWERSGFWPGYAEYAFSMELFPAFQRSQEEWWGPVLQQILPRCSDQRLKFTRAVASKWCKVF</sequence>
<evidence type="ECO:0000256" key="1">
    <source>
        <dbReference type="SAM" id="MobiDB-lite"/>
    </source>
</evidence>
<proteinExistence type="predicted"/>
<organism evidence="3 4">
    <name type="scientific">Diaporthe eres</name>
    <name type="common">Phomopsis oblonga</name>
    <dbReference type="NCBI Taxonomy" id="83184"/>
    <lineage>
        <taxon>Eukaryota</taxon>
        <taxon>Fungi</taxon>
        <taxon>Dikarya</taxon>
        <taxon>Ascomycota</taxon>
        <taxon>Pezizomycotina</taxon>
        <taxon>Sordariomycetes</taxon>
        <taxon>Sordariomycetidae</taxon>
        <taxon>Diaporthales</taxon>
        <taxon>Diaporthaceae</taxon>
        <taxon>Diaporthe</taxon>
        <taxon>Diaporthe eres species complex</taxon>
    </lineage>
</organism>
<dbReference type="EMBL" id="JAKNSF020000013">
    <property type="protein sequence ID" value="KAK7735450.1"/>
    <property type="molecule type" value="Genomic_DNA"/>
</dbReference>